<name>A0A4Q1JHG7_9BACT</name>
<accession>A0A4Q1JHG7</accession>
<protein>
    <submittedName>
        <fullName evidence="1">Uncharacterized protein</fullName>
    </submittedName>
</protein>
<dbReference type="Proteomes" id="UP000289703">
    <property type="component" value="Unassembled WGS sequence"/>
</dbReference>
<dbReference type="AlphaFoldDB" id="A0A4Q1JHG7"/>
<reference evidence="1 2" key="1">
    <citation type="submission" date="2019-01" db="EMBL/GenBank/DDBJ databases">
        <title>Ancylomarina salipaludis sp. nov., isolated from a salt marsh.</title>
        <authorList>
            <person name="Yoon J.-H."/>
        </authorList>
    </citation>
    <scope>NUCLEOTIDE SEQUENCE [LARGE SCALE GENOMIC DNA]</scope>
    <source>
        <strain evidence="1 2">SHSM-M15</strain>
    </source>
</reference>
<evidence type="ECO:0000313" key="1">
    <source>
        <dbReference type="EMBL" id="RXQ86903.1"/>
    </source>
</evidence>
<dbReference type="GO" id="GO:0005576">
    <property type="term" value="C:extracellular region"/>
    <property type="evidence" value="ECO:0007669"/>
    <property type="project" value="InterPro"/>
</dbReference>
<dbReference type="SUPFAM" id="SSF54334">
    <property type="entry name" value="Superantigen toxins, C-terminal domain"/>
    <property type="match status" value="1"/>
</dbReference>
<dbReference type="EMBL" id="SAXA01000043">
    <property type="protein sequence ID" value="RXQ86903.1"/>
    <property type="molecule type" value="Genomic_DNA"/>
</dbReference>
<gene>
    <name evidence="1" type="ORF">EO244_16795</name>
</gene>
<evidence type="ECO:0000313" key="2">
    <source>
        <dbReference type="Proteomes" id="UP000289703"/>
    </source>
</evidence>
<dbReference type="InterPro" id="IPR016091">
    <property type="entry name" value="SuperAg_toxin_C"/>
</dbReference>
<proteinExistence type="predicted"/>
<organism evidence="1 2">
    <name type="scientific">Ancylomarina salipaludis</name>
    <dbReference type="NCBI Taxonomy" id="2501299"/>
    <lineage>
        <taxon>Bacteria</taxon>
        <taxon>Pseudomonadati</taxon>
        <taxon>Bacteroidota</taxon>
        <taxon>Bacteroidia</taxon>
        <taxon>Marinilabiliales</taxon>
        <taxon>Marinifilaceae</taxon>
        <taxon>Ancylomarina</taxon>
    </lineage>
</organism>
<sequence length="229" mass="26859">MYSDSITKYDFSDNENFTSKGKYVLSIYFSAEKYGQDSIVYDFELRGNEIKTTISVDFDFRERLIKKGNIYEKGDSVLNGYIRINKFYDAPKTIEISIDKGNVGNEYYKGPFFKIKNNSTDTLYGEHLPGYFWGTLSYLRNDSTFMTRTGILDYEFVDSPPLYPDSTKIASVGSFGFRKKLVPFDYRFEVMLAKKWQSIGIGIYEEKKNFIWWAGTKEYYKLTHDFKIE</sequence>
<keyword evidence="2" id="KW-1185">Reference proteome</keyword>
<comment type="caution">
    <text evidence="1">The sequence shown here is derived from an EMBL/GenBank/DDBJ whole genome shotgun (WGS) entry which is preliminary data.</text>
</comment>